<dbReference type="InterPro" id="IPR000160">
    <property type="entry name" value="GGDEF_dom"/>
</dbReference>
<evidence type="ECO:0000313" key="7">
    <source>
        <dbReference type="EMBL" id="GGC90281.1"/>
    </source>
</evidence>
<evidence type="ECO:0000313" key="8">
    <source>
        <dbReference type="Proteomes" id="UP000638188"/>
    </source>
</evidence>
<dbReference type="SUPFAM" id="SSF141868">
    <property type="entry name" value="EAL domain-like"/>
    <property type="match status" value="1"/>
</dbReference>
<evidence type="ECO:0000256" key="1">
    <source>
        <dbReference type="PROSITE-ProRule" id="PRU00169"/>
    </source>
</evidence>
<dbReference type="SMART" id="SM00267">
    <property type="entry name" value="GGDEF"/>
    <property type="match status" value="1"/>
</dbReference>
<dbReference type="Pfam" id="PF13426">
    <property type="entry name" value="PAS_9"/>
    <property type="match status" value="1"/>
</dbReference>
<dbReference type="PANTHER" id="PTHR44757:SF2">
    <property type="entry name" value="BIOFILM ARCHITECTURE MAINTENANCE PROTEIN MBAA"/>
    <property type="match status" value="1"/>
</dbReference>
<dbReference type="CDD" id="cd00156">
    <property type="entry name" value="REC"/>
    <property type="match status" value="1"/>
</dbReference>
<dbReference type="PROSITE" id="PS50110">
    <property type="entry name" value="RESPONSE_REGULATORY"/>
    <property type="match status" value="1"/>
</dbReference>
<dbReference type="SUPFAM" id="SSF55785">
    <property type="entry name" value="PYP-like sensor domain (PAS domain)"/>
    <property type="match status" value="3"/>
</dbReference>
<dbReference type="InterPro" id="IPR000014">
    <property type="entry name" value="PAS"/>
</dbReference>
<evidence type="ECO:0000259" key="6">
    <source>
        <dbReference type="PROSITE" id="PS50887"/>
    </source>
</evidence>
<dbReference type="SMART" id="SM00052">
    <property type="entry name" value="EAL"/>
    <property type="match status" value="1"/>
</dbReference>
<keyword evidence="8" id="KW-1185">Reference proteome</keyword>
<organism evidence="7 8">
    <name type="scientific">Halopseudomonas salina</name>
    <dbReference type="NCBI Taxonomy" id="1323744"/>
    <lineage>
        <taxon>Bacteria</taxon>
        <taxon>Pseudomonadati</taxon>
        <taxon>Pseudomonadota</taxon>
        <taxon>Gammaproteobacteria</taxon>
        <taxon>Pseudomonadales</taxon>
        <taxon>Pseudomonadaceae</taxon>
        <taxon>Halopseudomonas</taxon>
    </lineage>
</organism>
<dbReference type="InterPro" id="IPR035965">
    <property type="entry name" value="PAS-like_dom_sf"/>
</dbReference>
<feature type="domain" description="PAC" evidence="4">
    <location>
        <begin position="213"/>
        <end position="263"/>
    </location>
</feature>
<dbReference type="InterPro" id="IPR000700">
    <property type="entry name" value="PAS-assoc_C"/>
</dbReference>
<dbReference type="SMART" id="SM00086">
    <property type="entry name" value="PAC"/>
    <property type="match status" value="3"/>
</dbReference>
<evidence type="ECO:0000259" key="3">
    <source>
        <dbReference type="PROSITE" id="PS50112"/>
    </source>
</evidence>
<dbReference type="PROSITE" id="PS50883">
    <property type="entry name" value="EAL"/>
    <property type="match status" value="1"/>
</dbReference>
<dbReference type="SMART" id="SM00448">
    <property type="entry name" value="REC"/>
    <property type="match status" value="1"/>
</dbReference>
<dbReference type="InterPro" id="IPR035919">
    <property type="entry name" value="EAL_sf"/>
</dbReference>
<dbReference type="InterPro" id="IPR011006">
    <property type="entry name" value="CheY-like_superfamily"/>
</dbReference>
<feature type="domain" description="PAS" evidence="3">
    <location>
        <begin position="363"/>
        <end position="412"/>
    </location>
</feature>
<dbReference type="InterPro" id="IPR052155">
    <property type="entry name" value="Biofilm_reg_signaling"/>
</dbReference>
<dbReference type="InterPro" id="IPR029787">
    <property type="entry name" value="Nucleotide_cyclase"/>
</dbReference>
<dbReference type="Pfam" id="PF00072">
    <property type="entry name" value="Response_reg"/>
    <property type="match status" value="1"/>
</dbReference>
<dbReference type="InterPro" id="IPR001789">
    <property type="entry name" value="Sig_transdc_resp-reg_receiver"/>
</dbReference>
<dbReference type="Pfam" id="PF00990">
    <property type="entry name" value="GGDEF"/>
    <property type="match status" value="1"/>
</dbReference>
<dbReference type="CDD" id="cd01948">
    <property type="entry name" value="EAL"/>
    <property type="match status" value="1"/>
</dbReference>
<dbReference type="CDD" id="cd00130">
    <property type="entry name" value="PAS"/>
    <property type="match status" value="2"/>
</dbReference>
<feature type="domain" description="PAS" evidence="3">
    <location>
        <begin position="138"/>
        <end position="209"/>
    </location>
</feature>
<gene>
    <name evidence="7" type="ORF">GCM10007418_07540</name>
</gene>
<dbReference type="InterPro" id="IPR013767">
    <property type="entry name" value="PAS_fold"/>
</dbReference>
<dbReference type="Proteomes" id="UP000638188">
    <property type="component" value="Unassembled WGS sequence"/>
</dbReference>
<dbReference type="Gene3D" id="3.20.20.450">
    <property type="entry name" value="EAL domain"/>
    <property type="match status" value="1"/>
</dbReference>
<dbReference type="InterPro" id="IPR001610">
    <property type="entry name" value="PAC"/>
</dbReference>
<dbReference type="Gene3D" id="3.30.70.270">
    <property type="match status" value="1"/>
</dbReference>
<dbReference type="Pfam" id="PF13188">
    <property type="entry name" value="PAS_8"/>
    <property type="match status" value="1"/>
</dbReference>
<name>A0ABQ1P6G9_9GAMM</name>
<proteinExistence type="predicted"/>
<reference evidence="8" key="1">
    <citation type="journal article" date="2019" name="Int. J. Syst. Evol. Microbiol.">
        <title>The Global Catalogue of Microorganisms (GCM) 10K type strain sequencing project: providing services to taxonomists for standard genome sequencing and annotation.</title>
        <authorList>
            <consortium name="The Broad Institute Genomics Platform"/>
            <consortium name="The Broad Institute Genome Sequencing Center for Infectious Disease"/>
            <person name="Wu L."/>
            <person name="Ma J."/>
        </authorList>
    </citation>
    <scope>NUCLEOTIDE SEQUENCE [LARGE SCALE GENOMIC DNA]</scope>
    <source>
        <strain evidence="8">CGMCC 1.12482</strain>
    </source>
</reference>
<dbReference type="InterPro" id="IPR001633">
    <property type="entry name" value="EAL_dom"/>
</dbReference>
<dbReference type="EMBL" id="BMFF01000001">
    <property type="protein sequence ID" value="GGC90281.1"/>
    <property type="molecule type" value="Genomic_DNA"/>
</dbReference>
<dbReference type="NCBIfam" id="TIGR00254">
    <property type="entry name" value="GGDEF"/>
    <property type="match status" value="1"/>
</dbReference>
<sequence>MLQGETLRLLLIEDDEDDYLILRELLADVPNQHFRLDWVAHYEDGLARGLSREHDVLLVDYRLGADSGLALIGDLNARGVQIPMILLTGLADSELDARAIELGASDYLVKGEFSGPMLARSIRYARDRAQINNRLIDSEARYRLLFESNPEPMWVFGRDNIRFLAVNDATVKLLGYSRAELLGMSILDIRSEEEKKRFVELYPRLRDGDLTGRMGVWSYIRKDGSLFHAEVHAHPFEYMGGPAYLALALDVTGKFRAEAALEQKQQAFHQLLEDSRDALLVVDSRGDVHYANKSAERLFLGRPDCSPVALPHDGPVRFESRLTLADGDQIELEVQRSPTEWNGQSMELISLRDISRRKRQDEQLRLLKRGLEVSIDGVVIVDAMQPDMPIIYANAAFSTLTGYAEEEILGRNCRFLQGDDLQQPALNEVRSAIGGLRDVQVVLRNYRKDGSMFWNELYVAPVPDDNGVVTHFIGVQNDLTEQKTYEQELAHSASHDRLTGLVSRQILEDRLRQSGEMVQRYKRKMAVLFVDLDSFKPINDSLGHTTGDQVLIQVARRLESAVRPGDTVARMGGDEFIVLLPDLAHAEDVIIVVDRIMDQIARPFDVDGVPLQLTCSIGITLSGDKVNDDPLQLIQQADLAMYKAKQHGRNDYQWYTDDLTQRVHERLILRGDLQQAIELGQFELYYQPQVAVHNGQMCGFEALLRWNHPERGMISPSIFIPMAEATGQIIALSEWVFKRACRDAVMLCTKLTEGAAVAINVSPLHFQRSSFVAFIQRMLDDSGLDPQCLELEVTEGLLLNNIEDAIDTLQELKDKGIKIAIDDFGTGFSSLNYLKRLPIDKVKIDKAFIDDVNEDGRDAAIVQSIISLAHNLQLTVIAEGVETDEQLAFLAKHDCDEIQGYLFARPMPFGDLIRWISQWRQRPEGRL</sequence>
<feature type="domain" description="GGDEF" evidence="6">
    <location>
        <begin position="523"/>
        <end position="657"/>
    </location>
</feature>
<evidence type="ECO:0008006" key="9">
    <source>
        <dbReference type="Google" id="ProtNLM"/>
    </source>
</evidence>
<accession>A0ABQ1P6G9</accession>
<feature type="domain" description="EAL" evidence="5">
    <location>
        <begin position="666"/>
        <end position="920"/>
    </location>
</feature>
<dbReference type="Pfam" id="PF00989">
    <property type="entry name" value="PAS"/>
    <property type="match status" value="1"/>
</dbReference>
<dbReference type="Pfam" id="PF00563">
    <property type="entry name" value="EAL"/>
    <property type="match status" value="1"/>
</dbReference>
<dbReference type="InterPro" id="IPR043128">
    <property type="entry name" value="Rev_trsase/Diguanyl_cyclase"/>
</dbReference>
<feature type="domain" description="PAS" evidence="3">
    <location>
        <begin position="264"/>
        <end position="299"/>
    </location>
</feature>
<evidence type="ECO:0000259" key="4">
    <source>
        <dbReference type="PROSITE" id="PS50113"/>
    </source>
</evidence>
<evidence type="ECO:0000259" key="5">
    <source>
        <dbReference type="PROSITE" id="PS50883"/>
    </source>
</evidence>
<comment type="caution">
    <text evidence="7">The sequence shown here is derived from an EMBL/GenBank/DDBJ whole genome shotgun (WGS) entry which is preliminary data.</text>
</comment>
<dbReference type="PANTHER" id="PTHR44757">
    <property type="entry name" value="DIGUANYLATE CYCLASE DGCP"/>
    <property type="match status" value="1"/>
</dbReference>
<dbReference type="RefSeq" id="WP_150277171.1">
    <property type="nucleotide sequence ID" value="NZ_BMFF01000001.1"/>
</dbReference>
<dbReference type="SUPFAM" id="SSF52172">
    <property type="entry name" value="CheY-like"/>
    <property type="match status" value="1"/>
</dbReference>
<dbReference type="PROSITE" id="PS50113">
    <property type="entry name" value="PAC"/>
    <property type="match status" value="2"/>
</dbReference>
<dbReference type="SMART" id="SM00091">
    <property type="entry name" value="PAS"/>
    <property type="match status" value="3"/>
</dbReference>
<feature type="modified residue" description="4-aspartylphosphate" evidence="1">
    <location>
        <position position="60"/>
    </location>
</feature>
<keyword evidence="1" id="KW-0597">Phosphoprotein</keyword>
<dbReference type="PROSITE" id="PS50112">
    <property type="entry name" value="PAS"/>
    <property type="match status" value="3"/>
</dbReference>
<dbReference type="Gene3D" id="3.30.450.20">
    <property type="entry name" value="PAS domain"/>
    <property type="match status" value="3"/>
</dbReference>
<dbReference type="SUPFAM" id="SSF55073">
    <property type="entry name" value="Nucleotide cyclase"/>
    <property type="match status" value="1"/>
</dbReference>
<dbReference type="Gene3D" id="3.40.50.2300">
    <property type="match status" value="1"/>
</dbReference>
<feature type="domain" description="PAC" evidence="4">
    <location>
        <begin position="437"/>
        <end position="491"/>
    </location>
</feature>
<evidence type="ECO:0000259" key="2">
    <source>
        <dbReference type="PROSITE" id="PS50110"/>
    </source>
</evidence>
<dbReference type="NCBIfam" id="TIGR00229">
    <property type="entry name" value="sensory_box"/>
    <property type="match status" value="2"/>
</dbReference>
<dbReference type="PROSITE" id="PS50887">
    <property type="entry name" value="GGDEF"/>
    <property type="match status" value="1"/>
</dbReference>
<dbReference type="CDD" id="cd01949">
    <property type="entry name" value="GGDEF"/>
    <property type="match status" value="1"/>
</dbReference>
<feature type="domain" description="Response regulatory" evidence="2">
    <location>
        <begin position="8"/>
        <end position="125"/>
    </location>
</feature>
<protein>
    <recommendedName>
        <fullName evidence="9">PAS domain S-box-containing protein/diguanylate cyclase (GGDEF) domain-containing protein</fullName>
    </recommendedName>
</protein>